<evidence type="ECO:0000256" key="4">
    <source>
        <dbReference type="ARBA" id="ARBA00022679"/>
    </source>
</evidence>
<dbReference type="GO" id="GO:0009103">
    <property type="term" value="P:lipopolysaccharide biosynthetic process"/>
    <property type="evidence" value="ECO:0007669"/>
    <property type="project" value="UniProtKB-ARBA"/>
</dbReference>
<feature type="transmembrane region" description="Helical" evidence="8">
    <location>
        <begin position="228"/>
        <end position="247"/>
    </location>
</feature>
<evidence type="ECO:0000256" key="5">
    <source>
        <dbReference type="ARBA" id="ARBA00022692"/>
    </source>
</evidence>
<feature type="transmembrane region" description="Helical" evidence="8">
    <location>
        <begin position="148"/>
        <end position="166"/>
    </location>
</feature>
<dbReference type="GO" id="GO:0010041">
    <property type="term" value="P:response to iron(III) ion"/>
    <property type="evidence" value="ECO:0007669"/>
    <property type="project" value="TreeGrafter"/>
</dbReference>
<protein>
    <recommendedName>
        <fullName evidence="9">Glycosyltransferase RgtA/B/C/D-like domain-containing protein</fullName>
    </recommendedName>
</protein>
<evidence type="ECO:0000313" key="10">
    <source>
        <dbReference type="EMBL" id="KKT52467.1"/>
    </source>
</evidence>
<dbReference type="Proteomes" id="UP000034006">
    <property type="component" value="Unassembled WGS sequence"/>
</dbReference>
<evidence type="ECO:0000256" key="8">
    <source>
        <dbReference type="SAM" id="Phobius"/>
    </source>
</evidence>
<feature type="transmembrane region" description="Helical" evidence="8">
    <location>
        <begin position="123"/>
        <end position="142"/>
    </location>
</feature>
<name>A0A0G1K857_9BACT</name>
<keyword evidence="2" id="KW-1003">Cell membrane</keyword>
<comment type="subcellular location">
    <subcellularLocation>
        <location evidence="1">Cell membrane</location>
        <topology evidence="1">Multi-pass membrane protein</topology>
    </subcellularLocation>
</comment>
<dbReference type="AlphaFoldDB" id="A0A0G1K857"/>
<keyword evidence="6 8" id="KW-1133">Transmembrane helix</keyword>
<feature type="transmembrane region" description="Helical" evidence="8">
    <location>
        <begin position="187"/>
        <end position="208"/>
    </location>
</feature>
<keyword evidence="4" id="KW-0808">Transferase</keyword>
<gene>
    <name evidence="10" type="ORF">UW44_C0001G0019</name>
</gene>
<dbReference type="GO" id="GO:0005886">
    <property type="term" value="C:plasma membrane"/>
    <property type="evidence" value="ECO:0007669"/>
    <property type="project" value="UniProtKB-SubCell"/>
</dbReference>
<dbReference type="EMBL" id="LCIH01000001">
    <property type="protein sequence ID" value="KKT52467.1"/>
    <property type="molecule type" value="Genomic_DNA"/>
</dbReference>
<keyword evidence="3" id="KW-0328">Glycosyltransferase</keyword>
<feature type="transmembrane region" description="Helical" evidence="8">
    <location>
        <begin position="407"/>
        <end position="428"/>
    </location>
</feature>
<evidence type="ECO:0000256" key="2">
    <source>
        <dbReference type="ARBA" id="ARBA00022475"/>
    </source>
</evidence>
<dbReference type="PANTHER" id="PTHR33908:SF3">
    <property type="entry name" value="UNDECAPRENYL PHOSPHATE-ALPHA-4-AMINO-4-DEOXY-L-ARABINOSE ARABINOSYL TRANSFERASE"/>
    <property type="match status" value="1"/>
</dbReference>
<dbReference type="STRING" id="1618387.UW44_C0001G0019"/>
<comment type="caution">
    <text evidence="10">The sequence shown here is derived from an EMBL/GenBank/DDBJ whole genome shotgun (WGS) entry which is preliminary data.</text>
</comment>
<feature type="transmembrane region" description="Helical" evidence="8">
    <location>
        <begin position="330"/>
        <end position="347"/>
    </location>
</feature>
<keyword evidence="7 8" id="KW-0472">Membrane</keyword>
<dbReference type="InterPro" id="IPR038731">
    <property type="entry name" value="RgtA/B/C-like"/>
</dbReference>
<feature type="transmembrane region" description="Helical" evidence="8">
    <location>
        <begin position="6"/>
        <end position="22"/>
    </location>
</feature>
<dbReference type="GO" id="GO:0016763">
    <property type="term" value="F:pentosyltransferase activity"/>
    <property type="evidence" value="ECO:0007669"/>
    <property type="project" value="TreeGrafter"/>
</dbReference>
<sequence>MKKYLPIILILILAAILRLFALDKFPAGLNADEAAIGYNAWSLIQTGKDEHSMSWPLVFRSFDDFKPPVYFYLVVPFVKILGLNIWAVRLPSALLGIASVYLLYLVVYLLFKKKTTDESCHVKTNNFALITALILAVSPWHLQFSRGGWEVNAALFFILLGVWGFLKGLARPKYFFLFVTSMAISLYTYHSARIISPLIALTLVILFWRQLVHTAPNLSQLITNNRALITSVILGLLLSLPLASQLLSKEGQSRFTGVSVFSDTGPLWQALEMRRAHPSDTIAVKALHNQYLSYGLRFIKNYLSHFSPRFLFVTGDEIARSKVPETGQSYLFLVPFYFLGLFSLLKLDSKGKIFTLVWFLIAPMAASLTFQSPHALRSQNMVIPLSIISGLGFSVVLNLLFRSGKKWLITIAIFILLFFGGYSVARYLHLYYVHYPKELPYAWLYGFDQIADYVGQQYYNYDRIIISDRYDQPYILMAFFLKYDPKVLQQELVMTPRDKFGFSTVRSFGKLEFRQINYGEDKKLPNTLIISADEPVDDKAVIFTINDPASHRMYKFISTIPSLRGTE</sequence>
<evidence type="ECO:0000256" key="6">
    <source>
        <dbReference type="ARBA" id="ARBA00022989"/>
    </source>
</evidence>
<feature type="domain" description="Glycosyltransferase RgtA/B/C/D-like" evidence="9">
    <location>
        <begin position="66"/>
        <end position="214"/>
    </location>
</feature>
<proteinExistence type="predicted"/>
<dbReference type="InterPro" id="IPR050297">
    <property type="entry name" value="LipidA_mod_glycosyltrf_83"/>
</dbReference>
<dbReference type="PANTHER" id="PTHR33908">
    <property type="entry name" value="MANNOSYLTRANSFERASE YKCB-RELATED"/>
    <property type="match status" value="1"/>
</dbReference>
<feature type="transmembrane region" description="Helical" evidence="8">
    <location>
        <begin position="93"/>
        <end position="111"/>
    </location>
</feature>
<dbReference type="Pfam" id="PF13231">
    <property type="entry name" value="PMT_2"/>
    <property type="match status" value="1"/>
</dbReference>
<feature type="transmembrane region" description="Helical" evidence="8">
    <location>
        <begin position="382"/>
        <end position="401"/>
    </location>
</feature>
<evidence type="ECO:0000256" key="1">
    <source>
        <dbReference type="ARBA" id="ARBA00004651"/>
    </source>
</evidence>
<evidence type="ECO:0000256" key="7">
    <source>
        <dbReference type="ARBA" id="ARBA00023136"/>
    </source>
</evidence>
<feature type="transmembrane region" description="Helical" evidence="8">
    <location>
        <begin position="69"/>
        <end position="87"/>
    </location>
</feature>
<feature type="transmembrane region" description="Helical" evidence="8">
    <location>
        <begin position="353"/>
        <end position="370"/>
    </location>
</feature>
<evidence type="ECO:0000256" key="3">
    <source>
        <dbReference type="ARBA" id="ARBA00022676"/>
    </source>
</evidence>
<evidence type="ECO:0000313" key="11">
    <source>
        <dbReference type="Proteomes" id="UP000034006"/>
    </source>
</evidence>
<evidence type="ECO:0000259" key="9">
    <source>
        <dbReference type="Pfam" id="PF13231"/>
    </source>
</evidence>
<accession>A0A0G1K857</accession>
<reference evidence="10 11" key="1">
    <citation type="journal article" date="2015" name="Nature">
        <title>rRNA introns, odd ribosomes, and small enigmatic genomes across a large radiation of phyla.</title>
        <authorList>
            <person name="Brown C.T."/>
            <person name="Hug L.A."/>
            <person name="Thomas B.C."/>
            <person name="Sharon I."/>
            <person name="Castelle C.J."/>
            <person name="Singh A."/>
            <person name="Wilkins M.J."/>
            <person name="Williams K.H."/>
            <person name="Banfield J.F."/>
        </authorList>
    </citation>
    <scope>NUCLEOTIDE SEQUENCE [LARGE SCALE GENOMIC DNA]</scope>
</reference>
<keyword evidence="5 8" id="KW-0812">Transmembrane</keyword>
<organism evidence="10 11">
    <name type="scientific">Candidatus Collierbacteria bacterium GW2011_GWB2_44_22</name>
    <dbReference type="NCBI Taxonomy" id="1618387"/>
    <lineage>
        <taxon>Bacteria</taxon>
        <taxon>Candidatus Collieribacteriota</taxon>
    </lineage>
</organism>